<evidence type="ECO:0000313" key="5">
    <source>
        <dbReference type="Proteomes" id="UP001165122"/>
    </source>
</evidence>
<dbReference type="OrthoDB" id="191274at2759"/>
<gene>
    <name evidence="4" type="ORF">TrLO_g1103</name>
</gene>
<sequence>MQTRTATTLSLLLLLLLFTNPAHSNNSADRPKISEDEDRQSISSSPPSSQTLNFVVKNLYTSFNSGQIAQLEHGVIEPLRSHFFVATVTPDQLTQNLLHSSIKQDSKYKELKELAERGSNNLEMLKDQIDAVKKEFKEGIKVERDNKDREYFWEIDGKEYKGRTVGPLVWAEGVQFVEVVLRMGEKGGEYIEKTIPVKSVRRGLGELNAHDRKKFFSAVEKLYKTPTEEGKILYGENYVGMEEVWLAHNLMAVDSSKLLAGGKADELDKSVLQLAASNSKVNHSYRRQINAADPDSWMEIDGSTTNWSLLSTSHNLLSNSPESNNVALKVDASENGILVEGNHDKVMSNFATFGVWFERAVQSVDPSVSLPYFDEDGELGGTDLLSSVWEETSSARSAELFLSDGEECSAEECSEDEIIQIATQGKYTYVPIITHQEPKELPNGKTVSMAKGFTVPLMTKKKMEQ</sequence>
<comment type="caution">
    <text evidence="4">The sequence shown here is derived from an EMBL/GenBank/DDBJ whole genome shotgun (WGS) entry which is preliminary data.</text>
</comment>
<dbReference type="Proteomes" id="UP001165122">
    <property type="component" value="Unassembled WGS sequence"/>
</dbReference>
<feature type="region of interest" description="Disordered" evidence="2">
    <location>
        <begin position="24"/>
        <end position="49"/>
    </location>
</feature>
<proteinExistence type="predicted"/>
<reference evidence="5" key="1">
    <citation type="journal article" date="2023" name="Commun. Biol.">
        <title>Genome analysis of Parmales, the sister group of diatoms, reveals the evolutionary specialization of diatoms from phago-mixotrophs to photoautotrophs.</title>
        <authorList>
            <person name="Ban H."/>
            <person name="Sato S."/>
            <person name="Yoshikawa S."/>
            <person name="Yamada K."/>
            <person name="Nakamura Y."/>
            <person name="Ichinomiya M."/>
            <person name="Sato N."/>
            <person name="Blanc-Mathieu R."/>
            <person name="Endo H."/>
            <person name="Kuwata A."/>
            <person name="Ogata H."/>
        </authorList>
    </citation>
    <scope>NUCLEOTIDE SEQUENCE [LARGE SCALE GENOMIC DNA]</scope>
    <source>
        <strain evidence="5">NIES 3700</strain>
    </source>
</reference>
<evidence type="ECO:0000313" key="4">
    <source>
        <dbReference type="EMBL" id="GMI17712.1"/>
    </source>
</evidence>
<evidence type="ECO:0000256" key="2">
    <source>
        <dbReference type="SAM" id="MobiDB-lite"/>
    </source>
</evidence>
<keyword evidence="5" id="KW-1185">Reference proteome</keyword>
<name>A0A9W7FSV2_9STRA</name>
<evidence type="ECO:0000256" key="1">
    <source>
        <dbReference type="SAM" id="Coils"/>
    </source>
</evidence>
<organism evidence="4 5">
    <name type="scientific">Triparma laevis f. longispina</name>
    <dbReference type="NCBI Taxonomy" id="1714387"/>
    <lineage>
        <taxon>Eukaryota</taxon>
        <taxon>Sar</taxon>
        <taxon>Stramenopiles</taxon>
        <taxon>Ochrophyta</taxon>
        <taxon>Bolidophyceae</taxon>
        <taxon>Parmales</taxon>
        <taxon>Triparmaceae</taxon>
        <taxon>Triparma</taxon>
    </lineage>
</organism>
<accession>A0A9W7FSV2</accession>
<keyword evidence="3" id="KW-0732">Signal</keyword>
<keyword evidence="1" id="KW-0175">Coiled coil</keyword>
<evidence type="ECO:0000256" key="3">
    <source>
        <dbReference type="SAM" id="SignalP"/>
    </source>
</evidence>
<dbReference type="AlphaFoldDB" id="A0A9W7FSV2"/>
<feature type="coiled-coil region" evidence="1">
    <location>
        <begin position="108"/>
        <end position="135"/>
    </location>
</feature>
<feature type="chain" id="PRO_5040930940" evidence="3">
    <location>
        <begin position="25"/>
        <end position="465"/>
    </location>
</feature>
<feature type="signal peptide" evidence="3">
    <location>
        <begin position="1"/>
        <end position="24"/>
    </location>
</feature>
<protein>
    <submittedName>
        <fullName evidence="4">Uncharacterized protein</fullName>
    </submittedName>
</protein>
<dbReference type="EMBL" id="BRXW01000303">
    <property type="protein sequence ID" value="GMI17712.1"/>
    <property type="molecule type" value="Genomic_DNA"/>
</dbReference>